<dbReference type="InterPro" id="IPR045851">
    <property type="entry name" value="AMP-bd_C_sf"/>
</dbReference>
<evidence type="ECO:0000256" key="4">
    <source>
        <dbReference type="ARBA" id="ARBA00022475"/>
    </source>
</evidence>
<evidence type="ECO:0000313" key="15">
    <source>
        <dbReference type="Proteomes" id="UP000245911"/>
    </source>
</evidence>
<dbReference type="GO" id="GO:0005886">
    <property type="term" value="C:plasma membrane"/>
    <property type="evidence" value="ECO:0007669"/>
    <property type="project" value="UniProtKB-SubCell"/>
</dbReference>
<reference evidence="14 15" key="1">
    <citation type="submission" date="2018-04" db="EMBL/GenBank/DDBJ databases">
        <title>Pararhodobacter oceanense sp. nov., isolated from marine intertidal sediment.</title>
        <authorList>
            <person name="Wang X.-L."/>
            <person name="Du Z.-J."/>
        </authorList>
    </citation>
    <scope>NUCLEOTIDE SEQUENCE [LARGE SCALE GENOMIC DNA]</scope>
    <source>
        <strain evidence="14 15">AM505</strain>
    </source>
</reference>
<dbReference type="OrthoDB" id="9807026at2"/>
<protein>
    <recommendedName>
        <fullName evidence="9">Flagellar M-ring protein</fullName>
    </recommendedName>
</protein>
<dbReference type="Gene3D" id="3.30.300.30">
    <property type="match status" value="1"/>
</dbReference>
<keyword evidence="7 11" id="KW-0472">Membrane</keyword>
<keyword evidence="15" id="KW-1185">Reference proteome</keyword>
<dbReference type="InterPro" id="IPR013556">
    <property type="entry name" value="Flag_M-ring_C"/>
</dbReference>
<keyword evidence="6 11" id="KW-1133">Transmembrane helix</keyword>
<dbReference type="PRINTS" id="PR01009">
    <property type="entry name" value="FLGMRINGFLIF"/>
</dbReference>
<keyword evidence="14" id="KW-0282">Flagellum</keyword>
<dbReference type="PANTHER" id="PTHR30046">
    <property type="entry name" value="FLAGELLAR M-RING PROTEIN"/>
    <property type="match status" value="1"/>
</dbReference>
<feature type="transmembrane region" description="Helical" evidence="11">
    <location>
        <begin position="422"/>
        <end position="444"/>
    </location>
</feature>
<evidence type="ECO:0000256" key="3">
    <source>
        <dbReference type="ARBA" id="ARBA00007971"/>
    </source>
</evidence>
<dbReference type="AlphaFoldDB" id="A0A2T8HYS0"/>
<dbReference type="GO" id="GO:0009431">
    <property type="term" value="C:bacterial-type flagellum basal body, MS ring"/>
    <property type="evidence" value="ECO:0007669"/>
    <property type="project" value="InterPro"/>
</dbReference>
<dbReference type="InterPro" id="IPR043427">
    <property type="entry name" value="YscJ/FliF"/>
</dbReference>
<keyword evidence="14" id="KW-0966">Cell projection</keyword>
<sequence>MDQLLSVWNALELRRKIIVVAATLGMFTAVIVMARIATAPSMALLYAGLDGAPAGEVVAELDQRGQRYEVRGDAIYVDASARDEIRMALAAKGLPANSASGYELLDGLTGFGTTAQMFDAAYWRAKEGELARTIMSSPHIRAARVHLAQGATQPFRRVEQTSASVTVTTAGAPLTQTQAQAFRFLVAAAVSGLEVENVAIIDSNGGVVMGEESTPSTQGSDRAEVLRRNIERLLEARVGPGRAVVEVNVETVTDRETIIERLIDPNGRAAVSQETEERNATSSDSRGAGVSVASNLPDGDAAGGDGRSESREVTTRESVAWEVSQTSREVERGPGAIRRLSVAVLIDGVRSVDASGVSQWLPRPAEELEALRELVASTVGYNEERGDVITLRSLEFESIALSQGSTAGVGLIERLGLDVMGLIRLAALAAVVLFLVLVVLRPLLRPQPRQSEMDLLPGVAGGTAAAVSGPVLTGEIDEDDAAGHGANPADTEEGQSPVERMRSLIAERQDETLEILRNWMEEPEEPR</sequence>
<evidence type="ECO:0000256" key="5">
    <source>
        <dbReference type="ARBA" id="ARBA00022692"/>
    </source>
</evidence>
<keyword evidence="4" id="KW-1003">Cell membrane</keyword>
<gene>
    <name evidence="14" type="primary">fliF</name>
    <name evidence="14" type="ORF">DDE20_03380</name>
</gene>
<evidence type="ECO:0000256" key="7">
    <source>
        <dbReference type="ARBA" id="ARBA00023136"/>
    </source>
</evidence>
<dbReference type="PIRSF" id="PIRSF004862">
    <property type="entry name" value="FliF"/>
    <property type="match status" value="1"/>
</dbReference>
<dbReference type="PANTHER" id="PTHR30046:SF0">
    <property type="entry name" value="FLAGELLAR M-RING PROTEIN"/>
    <property type="match status" value="1"/>
</dbReference>
<proteinExistence type="inferred from homology"/>
<feature type="domain" description="Flagellar M-ring N-terminal" evidence="12">
    <location>
        <begin position="38"/>
        <end position="207"/>
    </location>
</feature>
<feature type="transmembrane region" description="Helical" evidence="11">
    <location>
        <begin position="17"/>
        <end position="37"/>
    </location>
</feature>
<dbReference type="Pfam" id="PF08345">
    <property type="entry name" value="YscJ_FliF_C"/>
    <property type="match status" value="1"/>
</dbReference>
<feature type="domain" description="Flagellar M-ring C-terminal" evidence="13">
    <location>
        <begin position="234"/>
        <end position="396"/>
    </location>
</feature>
<dbReference type="GO" id="GO:0071973">
    <property type="term" value="P:bacterial-type flagellum-dependent cell motility"/>
    <property type="evidence" value="ECO:0007669"/>
    <property type="project" value="InterPro"/>
</dbReference>
<name>A0A2T8HYS0_9RHOB</name>
<evidence type="ECO:0000259" key="13">
    <source>
        <dbReference type="Pfam" id="PF08345"/>
    </source>
</evidence>
<evidence type="ECO:0000259" key="12">
    <source>
        <dbReference type="Pfam" id="PF01514"/>
    </source>
</evidence>
<evidence type="ECO:0000256" key="11">
    <source>
        <dbReference type="SAM" id="Phobius"/>
    </source>
</evidence>
<comment type="subcellular location">
    <subcellularLocation>
        <location evidence="1 9">Bacterial flagellum basal body</location>
    </subcellularLocation>
    <subcellularLocation>
        <location evidence="2">Cell membrane</location>
        <topology evidence="2">Multi-pass membrane protein</topology>
    </subcellularLocation>
</comment>
<comment type="similarity">
    <text evidence="3 9">Belongs to the FliF family.</text>
</comment>
<feature type="compositionally biased region" description="Basic and acidic residues" evidence="10">
    <location>
        <begin position="306"/>
        <end position="315"/>
    </location>
</feature>
<dbReference type="InterPro" id="IPR006182">
    <property type="entry name" value="FliF_N_dom"/>
</dbReference>
<keyword evidence="8 9" id="KW-0975">Bacterial flagellum</keyword>
<keyword evidence="5 11" id="KW-0812">Transmembrane</keyword>
<accession>A0A2T8HYS0</accession>
<evidence type="ECO:0000256" key="9">
    <source>
        <dbReference type="PIRNR" id="PIRNR004862"/>
    </source>
</evidence>
<organism evidence="14 15">
    <name type="scientific">Pararhodobacter oceanensis</name>
    <dbReference type="NCBI Taxonomy" id="2172121"/>
    <lineage>
        <taxon>Bacteria</taxon>
        <taxon>Pseudomonadati</taxon>
        <taxon>Pseudomonadota</taxon>
        <taxon>Alphaproteobacteria</taxon>
        <taxon>Rhodobacterales</taxon>
        <taxon>Paracoccaceae</taxon>
        <taxon>Pararhodobacter</taxon>
    </lineage>
</organism>
<feature type="region of interest" description="Disordered" evidence="10">
    <location>
        <begin position="475"/>
        <end position="509"/>
    </location>
</feature>
<keyword evidence="14" id="KW-0969">Cilium</keyword>
<dbReference type="EMBL" id="QDKM01000001">
    <property type="protein sequence ID" value="PVH30580.1"/>
    <property type="molecule type" value="Genomic_DNA"/>
</dbReference>
<feature type="compositionally biased region" description="Basic and acidic residues" evidence="10">
    <location>
        <begin position="499"/>
        <end position="509"/>
    </location>
</feature>
<evidence type="ECO:0000313" key="14">
    <source>
        <dbReference type="EMBL" id="PVH30580.1"/>
    </source>
</evidence>
<comment type="function">
    <text evidence="9">The M ring may be actively involved in energy transduction.</text>
</comment>
<evidence type="ECO:0000256" key="6">
    <source>
        <dbReference type="ARBA" id="ARBA00022989"/>
    </source>
</evidence>
<dbReference type="Proteomes" id="UP000245911">
    <property type="component" value="Unassembled WGS sequence"/>
</dbReference>
<evidence type="ECO:0000256" key="8">
    <source>
        <dbReference type="ARBA" id="ARBA00023143"/>
    </source>
</evidence>
<evidence type="ECO:0000256" key="10">
    <source>
        <dbReference type="SAM" id="MobiDB-lite"/>
    </source>
</evidence>
<dbReference type="NCBIfam" id="TIGR00206">
    <property type="entry name" value="fliF"/>
    <property type="match status" value="1"/>
</dbReference>
<feature type="region of interest" description="Disordered" evidence="10">
    <location>
        <begin position="268"/>
        <end position="327"/>
    </location>
</feature>
<evidence type="ECO:0000256" key="2">
    <source>
        <dbReference type="ARBA" id="ARBA00004651"/>
    </source>
</evidence>
<comment type="caution">
    <text evidence="14">The sequence shown here is derived from an EMBL/GenBank/DDBJ whole genome shotgun (WGS) entry which is preliminary data.</text>
</comment>
<evidence type="ECO:0000256" key="1">
    <source>
        <dbReference type="ARBA" id="ARBA00004117"/>
    </source>
</evidence>
<dbReference type="InterPro" id="IPR000067">
    <property type="entry name" value="FlgMring_FliF"/>
</dbReference>
<dbReference type="GO" id="GO:0003774">
    <property type="term" value="F:cytoskeletal motor activity"/>
    <property type="evidence" value="ECO:0007669"/>
    <property type="project" value="InterPro"/>
</dbReference>
<dbReference type="Pfam" id="PF01514">
    <property type="entry name" value="YscJ_FliF"/>
    <property type="match status" value="1"/>
</dbReference>